<dbReference type="CDD" id="cd01949">
    <property type="entry name" value="GGDEF"/>
    <property type="match status" value="1"/>
</dbReference>
<evidence type="ECO:0000259" key="5">
    <source>
        <dbReference type="PROSITE" id="PS50887"/>
    </source>
</evidence>
<dbReference type="PANTHER" id="PTHR45138">
    <property type="entry name" value="REGULATORY COMPONENTS OF SENSORY TRANSDUCTION SYSTEM"/>
    <property type="match status" value="1"/>
</dbReference>
<dbReference type="InterPro" id="IPR029787">
    <property type="entry name" value="Nucleotide_cyclase"/>
</dbReference>
<dbReference type="InterPro" id="IPR000160">
    <property type="entry name" value="GGDEF_dom"/>
</dbReference>
<dbReference type="GO" id="GO:1902201">
    <property type="term" value="P:negative regulation of bacterial-type flagellum-dependent cell motility"/>
    <property type="evidence" value="ECO:0007669"/>
    <property type="project" value="TreeGrafter"/>
</dbReference>
<accession>A0A3E0TRH1</accession>
<evidence type="ECO:0000313" key="6">
    <source>
        <dbReference type="EMBL" id="REL26535.1"/>
    </source>
</evidence>
<dbReference type="InterPro" id="IPR050469">
    <property type="entry name" value="Diguanylate_Cyclase"/>
</dbReference>
<dbReference type="AlphaFoldDB" id="A0A3E0TRH1"/>
<feature type="transmembrane region" description="Helical" evidence="4">
    <location>
        <begin position="76"/>
        <end position="92"/>
    </location>
</feature>
<dbReference type="GO" id="GO:0005886">
    <property type="term" value="C:plasma membrane"/>
    <property type="evidence" value="ECO:0007669"/>
    <property type="project" value="TreeGrafter"/>
</dbReference>
<keyword evidence="4" id="KW-1133">Transmembrane helix</keyword>
<keyword evidence="4" id="KW-0812">Transmembrane</keyword>
<evidence type="ECO:0000256" key="3">
    <source>
        <dbReference type="ARBA" id="ARBA00034247"/>
    </source>
</evidence>
<organism evidence="6 7">
    <name type="scientific">Thalassotalea euphylliae</name>
    <dbReference type="NCBI Taxonomy" id="1655234"/>
    <lineage>
        <taxon>Bacteria</taxon>
        <taxon>Pseudomonadati</taxon>
        <taxon>Pseudomonadota</taxon>
        <taxon>Gammaproteobacteria</taxon>
        <taxon>Alteromonadales</taxon>
        <taxon>Colwelliaceae</taxon>
        <taxon>Thalassotalea</taxon>
    </lineage>
</organism>
<dbReference type="GO" id="GO:0052621">
    <property type="term" value="F:diguanylate cyclase activity"/>
    <property type="evidence" value="ECO:0007669"/>
    <property type="project" value="UniProtKB-EC"/>
</dbReference>
<dbReference type="NCBIfam" id="TIGR00254">
    <property type="entry name" value="GGDEF"/>
    <property type="match status" value="1"/>
</dbReference>
<dbReference type="InterPro" id="IPR007894">
    <property type="entry name" value="MASE2"/>
</dbReference>
<name>A0A3E0TRH1_9GAMM</name>
<evidence type="ECO:0000256" key="2">
    <source>
        <dbReference type="ARBA" id="ARBA00012528"/>
    </source>
</evidence>
<dbReference type="Pfam" id="PF00990">
    <property type="entry name" value="GGDEF"/>
    <property type="match status" value="1"/>
</dbReference>
<dbReference type="SUPFAM" id="SSF55073">
    <property type="entry name" value="Nucleotide cyclase"/>
    <property type="match status" value="1"/>
</dbReference>
<dbReference type="RefSeq" id="WP_116007652.1">
    <property type="nucleotide sequence ID" value="NZ_QUOU01000001.1"/>
</dbReference>
<feature type="transmembrane region" description="Helical" evidence="4">
    <location>
        <begin position="98"/>
        <end position="115"/>
    </location>
</feature>
<dbReference type="OrthoDB" id="9812260at2"/>
<dbReference type="Pfam" id="PF05230">
    <property type="entry name" value="MASE2"/>
    <property type="match status" value="1"/>
</dbReference>
<evidence type="ECO:0000256" key="1">
    <source>
        <dbReference type="ARBA" id="ARBA00001946"/>
    </source>
</evidence>
<comment type="caution">
    <text evidence="6">The sequence shown here is derived from an EMBL/GenBank/DDBJ whole genome shotgun (WGS) entry which is preliminary data.</text>
</comment>
<evidence type="ECO:0000313" key="7">
    <source>
        <dbReference type="Proteomes" id="UP000256478"/>
    </source>
</evidence>
<reference evidence="6 7" key="1">
    <citation type="submission" date="2018-08" db="EMBL/GenBank/DDBJ databases">
        <title>Thalassotalea euphylliae genome.</title>
        <authorList>
            <person name="Summers S."/>
            <person name="Rice S.A."/>
            <person name="Freckelton M.L."/>
            <person name="Nedved B.T."/>
            <person name="Hadfield M.G."/>
        </authorList>
    </citation>
    <scope>NUCLEOTIDE SEQUENCE [LARGE SCALE GENOMIC DNA]</scope>
    <source>
        <strain evidence="6 7">H1</strain>
    </source>
</reference>
<feature type="transmembrane region" description="Helical" evidence="4">
    <location>
        <begin position="44"/>
        <end position="64"/>
    </location>
</feature>
<feature type="transmembrane region" description="Helical" evidence="4">
    <location>
        <begin position="122"/>
        <end position="141"/>
    </location>
</feature>
<dbReference type="EMBL" id="QUOU01000001">
    <property type="protein sequence ID" value="REL26535.1"/>
    <property type="molecule type" value="Genomic_DNA"/>
</dbReference>
<dbReference type="Gene3D" id="3.30.70.270">
    <property type="match status" value="1"/>
</dbReference>
<evidence type="ECO:0000256" key="4">
    <source>
        <dbReference type="SAM" id="Phobius"/>
    </source>
</evidence>
<dbReference type="InterPro" id="IPR043128">
    <property type="entry name" value="Rev_trsase/Diguanyl_cyclase"/>
</dbReference>
<comment type="catalytic activity">
    <reaction evidence="3">
        <text>2 GTP = 3',3'-c-di-GMP + 2 diphosphate</text>
        <dbReference type="Rhea" id="RHEA:24898"/>
        <dbReference type="ChEBI" id="CHEBI:33019"/>
        <dbReference type="ChEBI" id="CHEBI:37565"/>
        <dbReference type="ChEBI" id="CHEBI:58805"/>
        <dbReference type="EC" id="2.7.7.65"/>
    </reaction>
</comment>
<sequence length="360" mass="40576">MTEQAKQQPKQHPIIKTNYLPRCYATVFLLSICGLKLGESLLELQYLWLFILGVCYPHVTYFLAKHSQNGKRQEHINIHVDAFISGILVSIQPDYYMLSTMGIILCVNALYIGAFRMLVTCIFVYAIALALGMGYLWPFAGFVEASWAVQIMISIFILIYFCTFAILSYYLTRRMIALNKEVQSLSIIDGLTKAYNRHYLDANLTKEIHRSQRLNYPLTVIFADLDHFKQINDTYGHQIGDKVLIEFVNIAATSVREDVDWIARFGGEEFVIVLPNADSDYGASIAERIRQDIDQHLFEFDGQALSVSSSFGVVSIASEGNNASMENIIACADSGLYKAKANGRNCVEVVDFYSTAEQPS</sequence>
<dbReference type="PROSITE" id="PS50887">
    <property type="entry name" value="GGDEF"/>
    <property type="match status" value="1"/>
</dbReference>
<protein>
    <recommendedName>
        <fullName evidence="2">diguanylate cyclase</fullName>
        <ecNumber evidence="2">2.7.7.65</ecNumber>
    </recommendedName>
</protein>
<feature type="domain" description="GGDEF" evidence="5">
    <location>
        <begin position="216"/>
        <end position="352"/>
    </location>
</feature>
<dbReference type="SMART" id="SM00267">
    <property type="entry name" value="GGDEF"/>
    <property type="match status" value="1"/>
</dbReference>
<dbReference type="EC" id="2.7.7.65" evidence="2"/>
<keyword evidence="4" id="KW-0472">Membrane</keyword>
<dbReference type="FunFam" id="3.30.70.270:FF:000001">
    <property type="entry name" value="Diguanylate cyclase domain protein"/>
    <property type="match status" value="1"/>
</dbReference>
<comment type="cofactor">
    <cofactor evidence="1">
        <name>Mg(2+)</name>
        <dbReference type="ChEBI" id="CHEBI:18420"/>
    </cofactor>
</comment>
<feature type="transmembrane region" description="Helical" evidence="4">
    <location>
        <begin position="20"/>
        <end position="38"/>
    </location>
</feature>
<feature type="transmembrane region" description="Helical" evidence="4">
    <location>
        <begin position="147"/>
        <end position="171"/>
    </location>
</feature>
<gene>
    <name evidence="6" type="ORF">DXX93_08050</name>
</gene>
<dbReference type="GO" id="GO:0043709">
    <property type="term" value="P:cell adhesion involved in single-species biofilm formation"/>
    <property type="evidence" value="ECO:0007669"/>
    <property type="project" value="TreeGrafter"/>
</dbReference>
<dbReference type="Proteomes" id="UP000256478">
    <property type="component" value="Unassembled WGS sequence"/>
</dbReference>
<proteinExistence type="predicted"/>
<dbReference type="PANTHER" id="PTHR45138:SF9">
    <property type="entry name" value="DIGUANYLATE CYCLASE DGCM-RELATED"/>
    <property type="match status" value="1"/>
</dbReference>